<evidence type="ECO:0000256" key="1">
    <source>
        <dbReference type="ARBA" id="ARBA00001947"/>
    </source>
</evidence>
<organism evidence="11 12">
    <name type="scientific">Polyrhizophydium stewartii</name>
    <dbReference type="NCBI Taxonomy" id="2732419"/>
    <lineage>
        <taxon>Eukaryota</taxon>
        <taxon>Fungi</taxon>
        <taxon>Fungi incertae sedis</taxon>
        <taxon>Chytridiomycota</taxon>
        <taxon>Chytridiomycota incertae sedis</taxon>
        <taxon>Chytridiomycetes</taxon>
        <taxon>Rhizophydiales</taxon>
        <taxon>Rhizophydiales incertae sedis</taxon>
        <taxon>Polyrhizophydium</taxon>
    </lineage>
</organism>
<gene>
    <name evidence="11" type="ORF">HK105_207901</name>
</gene>
<protein>
    <recommendedName>
        <fullName evidence="4 9">Carbonic anhydrase</fullName>
        <ecNumber evidence="4 9">4.2.1.1</ecNumber>
    </recommendedName>
</protein>
<dbReference type="SUPFAM" id="SSF51069">
    <property type="entry name" value="Carbonic anhydrase"/>
    <property type="match status" value="1"/>
</dbReference>
<evidence type="ECO:0000313" key="12">
    <source>
        <dbReference type="Proteomes" id="UP001527925"/>
    </source>
</evidence>
<dbReference type="PROSITE" id="PS00162">
    <property type="entry name" value="ALPHA_CA_1"/>
    <property type="match status" value="1"/>
</dbReference>
<feature type="domain" description="Alpha-carbonic anhydrase" evidence="10">
    <location>
        <begin position="60"/>
        <end position="292"/>
    </location>
</feature>
<name>A0ABR4MZ72_9FUNG</name>
<evidence type="ECO:0000256" key="5">
    <source>
        <dbReference type="ARBA" id="ARBA00022723"/>
    </source>
</evidence>
<comment type="caution">
    <text evidence="11">The sequence shown here is derived from an EMBL/GenBank/DDBJ whole genome shotgun (WGS) entry which is preliminary data.</text>
</comment>
<evidence type="ECO:0000256" key="2">
    <source>
        <dbReference type="ARBA" id="ARBA00002904"/>
    </source>
</evidence>
<evidence type="ECO:0000256" key="4">
    <source>
        <dbReference type="ARBA" id="ARBA00012925"/>
    </source>
</evidence>
<keyword evidence="5 9" id="KW-0479">Metal-binding</keyword>
<dbReference type="EC" id="4.2.1.1" evidence="4 9"/>
<keyword evidence="7 9" id="KW-0456">Lyase</keyword>
<accession>A0ABR4MZ72</accession>
<sequence>MHARKSPQARTTMVSTNKAVTLAKAAVVVLASAGWVCADHCLADVVVGARHQRHLHARDGEWGYDGAEGAAFWASLDPSYVTCAAGQHQSPINFEDPAMLQAPAHRASWPDVARGVQVVNNGHTVQANIAAGAGFTMRPGGVETEYTLAQFHLHAPSEHHVHERSYALEAHFVHATPDKKLAVLGVWFVVSDEPSPFIASMLSRGVPMRKNETVELPQMDFGAIKQALQAPGARFWSYEGSLTTPPCTEGVKWSVLARPLPVSARQLQVLQAAMPFNARSTAPVGKANTAAGAEHGAAAAAMMLSDEGQGSMSLAALSAPGAMAAAAAVAGGSGRAAAASVAASLAGIAASLLVMVM</sequence>
<evidence type="ECO:0000256" key="7">
    <source>
        <dbReference type="ARBA" id="ARBA00023239"/>
    </source>
</evidence>
<evidence type="ECO:0000256" key="9">
    <source>
        <dbReference type="RuleBase" id="RU367011"/>
    </source>
</evidence>
<dbReference type="EMBL" id="JADGIZ020000061">
    <property type="protein sequence ID" value="KAL2912593.1"/>
    <property type="molecule type" value="Genomic_DNA"/>
</dbReference>
<dbReference type="InterPro" id="IPR018338">
    <property type="entry name" value="Carbonic_anhydrase_a-class_CS"/>
</dbReference>
<dbReference type="InterPro" id="IPR023561">
    <property type="entry name" value="Carbonic_anhydrase_a-class"/>
</dbReference>
<comment type="similarity">
    <text evidence="3 9">Belongs to the alpha-carbonic anhydrase family.</text>
</comment>
<dbReference type="Gene3D" id="3.10.200.10">
    <property type="entry name" value="Alpha carbonic anhydrase"/>
    <property type="match status" value="1"/>
</dbReference>
<dbReference type="InterPro" id="IPR036398">
    <property type="entry name" value="CA_dom_sf"/>
</dbReference>
<evidence type="ECO:0000256" key="3">
    <source>
        <dbReference type="ARBA" id="ARBA00010718"/>
    </source>
</evidence>
<dbReference type="InterPro" id="IPR041891">
    <property type="entry name" value="Alpha_CA_prokaryot-like"/>
</dbReference>
<dbReference type="PANTHER" id="PTHR18952">
    <property type="entry name" value="CARBONIC ANHYDRASE"/>
    <property type="match status" value="1"/>
</dbReference>
<comment type="catalytic activity">
    <reaction evidence="8 9">
        <text>hydrogencarbonate + H(+) = CO2 + H2O</text>
        <dbReference type="Rhea" id="RHEA:10748"/>
        <dbReference type="ChEBI" id="CHEBI:15377"/>
        <dbReference type="ChEBI" id="CHEBI:15378"/>
        <dbReference type="ChEBI" id="CHEBI:16526"/>
        <dbReference type="ChEBI" id="CHEBI:17544"/>
        <dbReference type="EC" id="4.2.1.1"/>
    </reaction>
</comment>
<dbReference type="SMART" id="SM01057">
    <property type="entry name" value="Carb_anhydrase"/>
    <property type="match status" value="1"/>
</dbReference>
<comment type="cofactor">
    <cofactor evidence="1 9">
        <name>Zn(2+)</name>
        <dbReference type="ChEBI" id="CHEBI:29105"/>
    </cofactor>
</comment>
<dbReference type="Pfam" id="PF00194">
    <property type="entry name" value="Carb_anhydrase"/>
    <property type="match status" value="1"/>
</dbReference>
<dbReference type="PROSITE" id="PS51144">
    <property type="entry name" value="ALPHA_CA_2"/>
    <property type="match status" value="1"/>
</dbReference>
<evidence type="ECO:0000256" key="8">
    <source>
        <dbReference type="ARBA" id="ARBA00048348"/>
    </source>
</evidence>
<evidence type="ECO:0000256" key="6">
    <source>
        <dbReference type="ARBA" id="ARBA00022833"/>
    </source>
</evidence>
<dbReference type="Proteomes" id="UP001527925">
    <property type="component" value="Unassembled WGS sequence"/>
</dbReference>
<comment type="function">
    <text evidence="2 9">Reversible hydration of carbon dioxide.</text>
</comment>
<dbReference type="InterPro" id="IPR001148">
    <property type="entry name" value="CA_dom"/>
</dbReference>
<dbReference type="PANTHER" id="PTHR18952:SF265">
    <property type="entry name" value="CARBONIC ANHYDRASE"/>
    <property type="match status" value="1"/>
</dbReference>
<proteinExistence type="inferred from homology"/>
<reference evidence="11 12" key="1">
    <citation type="submission" date="2023-09" db="EMBL/GenBank/DDBJ databases">
        <title>Pangenome analysis of Batrachochytrium dendrobatidis and related Chytrids.</title>
        <authorList>
            <person name="Yacoub M.N."/>
            <person name="Stajich J.E."/>
            <person name="James T.Y."/>
        </authorList>
    </citation>
    <scope>NUCLEOTIDE SEQUENCE [LARGE SCALE GENOMIC DNA]</scope>
    <source>
        <strain evidence="11 12">JEL0888</strain>
    </source>
</reference>
<evidence type="ECO:0000259" key="10">
    <source>
        <dbReference type="PROSITE" id="PS51144"/>
    </source>
</evidence>
<keyword evidence="6 9" id="KW-0862">Zinc</keyword>
<evidence type="ECO:0000313" key="11">
    <source>
        <dbReference type="EMBL" id="KAL2912593.1"/>
    </source>
</evidence>
<keyword evidence="12" id="KW-1185">Reference proteome</keyword>
<dbReference type="CDD" id="cd03124">
    <property type="entry name" value="alpha_CA_prokaryotic_like"/>
    <property type="match status" value="1"/>
</dbReference>